<dbReference type="SUPFAM" id="SSF53474">
    <property type="entry name" value="alpha/beta-Hydrolases"/>
    <property type="match status" value="1"/>
</dbReference>
<gene>
    <name evidence="4" type="ORF">Pla8534_42320</name>
</gene>
<dbReference type="GO" id="GO:0016787">
    <property type="term" value="F:hydrolase activity"/>
    <property type="evidence" value="ECO:0007669"/>
    <property type="project" value="InterPro"/>
</dbReference>
<organism evidence="4 5">
    <name type="scientific">Lignipirellula cremea</name>
    <dbReference type="NCBI Taxonomy" id="2528010"/>
    <lineage>
        <taxon>Bacteria</taxon>
        <taxon>Pseudomonadati</taxon>
        <taxon>Planctomycetota</taxon>
        <taxon>Planctomycetia</taxon>
        <taxon>Pirellulales</taxon>
        <taxon>Pirellulaceae</taxon>
        <taxon>Lignipirellula</taxon>
    </lineage>
</organism>
<evidence type="ECO:0000256" key="1">
    <source>
        <dbReference type="ARBA" id="ARBA00022729"/>
    </source>
</evidence>
<feature type="domain" description="Dienelactone hydrolase" evidence="3">
    <location>
        <begin position="126"/>
        <end position="231"/>
    </location>
</feature>
<dbReference type="InterPro" id="IPR050955">
    <property type="entry name" value="Plant_Biomass_Hydrol_Est"/>
</dbReference>
<dbReference type="OrthoDB" id="9764953at2"/>
<dbReference type="InterPro" id="IPR029058">
    <property type="entry name" value="AB_hydrolase_fold"/>
</dbReference>
<sequence precursor="true">MRRSLLCLSWLLCFSPTCLLAAEPGEVPAPTRAPHFEKFEFESDDGVKLAYWLMTPEKIEPGKSYPLLLALHGRGGNTQAPGYLAEEKTRQSRPCFVMAPAVSKSEVWGVPAGLRLLRGKQRIGVALAALDTVLENYPIDQQRIYVTGQSMGGFGTFAAVAQRPELFAAAVPICGGWDPADAEKLKSTPLWAFHGSADKTVPAQRSQEMIEAIKKAGGSPKYTEYPGVGHGSWVPTYASAEMWDWMFDQKRLPADK</sequence>
<evidence type="ECO:0000259" key="3">
    <source>
        <dbReference type="Pfam" id="PF01738"/>
    </source>
</evidence>
<evidence type="ECO:0000256" key="2">
    <source>
        <dbReference type="SAM" id="SignalP"/>
    </source>
</evidence>
<feature type="chain" id="PRO_5021736599" evidence="2">
    <location>
        <begin position="22"/>
        <end position="256"/>
    </location>
</feature>
<dbReference type="InterPro" id="IPR002925">
    <property type="entry name" value="Dienelactn_hydro"/>
</dbReference>
<dbReference type="RefSeq" id="WP_145055047.1">
    <property type="nucleotide sequence ID" value="NZ_CP036433.1"/>
</dbReference>
<evidence type="ECO:0000313" key="5">
    <source>
        <dbReference type="Proteomes" id="UP000317648"/>
    </source>
</evidence>
<evidence type="ECO:0000313" key="4">
    <source>
        <dbReference type="EMBL" id="QDU96412.1"/>
    </source>
</evidence>
<accession>A0A518DX68</accession>
<dbReference type="Proteomes" id="UP000317648">
    <property type="component" value="Chromosome"/>
</dbReference>
<dbReference type="Gene3D" id="3.40.50.1820">
    <property type="entry name" value="alpha/beta hydrolase"/>
    <property type="match status" value="1"/>
</dbReference>
<dbReference type="Pfam" id="PF01738">
    <property type="entry name" value="DLH"/>
    <property type="match status" value="1"/>
</dbReference>
<protein>
    <submittedName>
        <fullName evidence="4">Esterase</fullName>
    </submittedName>
</protein>
<proteinExistence type="predicted"/>
<dbReference type="KEGG" id="lcre:Pla8534_42320"/>
<keyword evidence="1 2" id="KW-0732">Signal</keyword>
<dbReference type="EMBL" id="CP036433">
    <property type="protein sequence ID" value="QDU96412.1"/>
    <property type="molecule type" value="Genomic_DNA"/>
</dbReference>
<reference evidence="4 5" key="1">
    <citation type="submission" date="2019-02" db="EMBL/GenBank/DDBJ databases">
        <title>Deep-cultivation of Planctomycetes and their phenomic and genomic characterization uncovers novel biology.</title>
        <authorList>
            <person name="Wiegand S."/>
            <person name="Jogler M."/>
            <person name="Boedeker C."/>
            <person name="Pinto D."/>
            <person name="Vollmers J."/>
            <person name="Rivas-Marin E."/>
            <person name="Kohn T."/>
            <person name="Peeters S.H."/>
            <person name="Heuer A."/>
            <person name="Rast P."/>
            <person name="Oberbeckmann S."/>
            <person name="Bunk B."/>
            <person name="Jeske O."/>
            <person name="Meyerdierks A."/>
            <person name="Storesund J.E."/>
            <person name="Kallscheuer N."/>
            <person name="Luecker S."/>
            <person name="Lage O.M."/>
            <person name="Pohl T."/>
            <person name="Merkel B.J."/>
            <person name="Hornburger P."/>
            <person name="Mueller R.-W."/>
            <person name="Bruemmer F."/>
            <person name="Labrenz M."/>
            <person name="Spormann A.M."/>
            <person name="Op den Camp H."/>
            <person name="Overmann J."/>
            <person name="Amann R."/>
            <person name="Jetten M.S.M."/>
            <person name="Mascher T."/>
            <person name="Medema M.H."/>
            <person name="Devos D.P."/>
            <person name="Kaster A.-K."/>
            <person name="Ovreas L."/>
            <person name="Rohde M."/>
            <person name="Galperin M.Y."/>
            <person name="Jogler C."/>
        </authorList>
    </citation>
    <scope>NUCLEOTIDE SEQUENCE [LARGE SCALE GENOMIC DNA]</scope>
    <source>
        <strain evidence="4 5">Pla85_3_4</strain>
    </source>
</reference>
<dbReference type="AlphaFoldDB" id="A0A518DX68"/>
<dbReference type="PANTHER" id="PTHR43037">
    <property type="entry name" value="UNNAMED PRODUCT-RELATED"/>
    <property type="match status" value="1"/>
</dbReference>
<keyword evidence="5" id="KW-1185">Reference proteome</keyword>
<dbReference type="PANTHER" id="PTHR43037:SF1">
    <property type="entry name" value="BLL1128 PROTEIN"/>
    <property type="match status" value="1"/>
</dbReference>
<name>A0A518DX68_9BACT</name>
<feature type="signal peptide" evidence="2">
    <location>
        <begin position="1"/>
        <end position="21"/>
    </location>
</feature>